<name>A0ABV9QM35_9FIRM</name>
<sequence>MGNSIKYKIGEGVILTKFKRSLAIDFFKGIAIIGIVFIHTVFVSGWAYVPGYMRNFSLLIDVPLFFFLSGWGSSYNQDYYKKINSVIKLCFRCIYFIVLYTLVIFFVDRDLFKVKDLPHYFLFVVTQPGNIWSDFLGGLVFQCFRPCQYHNTILFISR</sequence>
<feature type="transmembrane region" description="Helical" evidence="1">
    <location>
        <begin position="119"/>
        <end position="141"/>
    </location>
</feature>
<feature type="transmembrane region" description="Helical" evidence="1">
    <location>
        <begin position="86"/>
        <end position="107"/>
    </location>
</feature>
<dbReference type="Pfam" id="PF01757">
    <property type="entry name" value="Acyl_transf_3"/>
    <property type="match status" value="1"/>
</dbReference>
<evidence type="ECO:0000256" key="1">
    <source>
        <dbReference type="SAM" id="Phobius"/>
    </source>
</evidence>
<keyword evidence="3" id="KW-0012">Acyltransferase</keyword>
<keyword evidence="3" id="KW-0808">Transferase</keyword>
<proteinExistence type="predicted"/>
<evidence type="ECO:0000313" key="3">
    <source>
        <dbReference type="EMBL" id="MFC4804983.1"/>
    </source>
</evidence>
<comment type="caution">
    <text evidence="3">The sequence shown here is derived from an EMBL/GenBank/DDBJ whole genome shotgun (WGS) entry which is preliminary data.</text>
</comment>
<dbReference type="EMBL" id="JBHSHL010000028">
    <property type="protein sequence ID" value="MFC4804983.1"/>
    <property type="molecule type" value="Genomic_DNA"/>
</dbReference>
<dbReference type="GO" id="GO:0016746">
    <property type="term" value="F:acyltransferase activity"/>
    <property type="evidence" value="ECO:0007669"/>
    <property type="project" value="UniProtKB-KW"/>
</dbReference>
<dbReference type="InterPro" id="IPR002656">
    <property type="entry name" value="Acyl_transf_3_dom"/>
</dbReference>
<keyword evidence="1" id="KW-0812">Transmembrane</keyword>
<dbReference type="Proteomes" id="UP001595916">
    <property type="component" value="Unassembled WGS sequence"/>
</dbReference>
<organism evidence="3 4">
    <name type="scientific">Filifactor villosus</name>
    <dbReference type="NCBI Taxonomy" id="29374"/>
    <lineage>
        <taxon>Bacteria</taxon>
        <taxon>Bacillati</taxon>
        <taxon>Bacillota</taxon>
        <taxon>Clostridia</taxon>
        <taxon>Peptostreptococcales</taxon>
        <taxon>Filifactoraceae</taxon>
        <taxon>Filifactor</taxon>
    </lineage>
</organism>
<dbReference type="RefSeq" id="WP_379788522.1">
    <property type="nucleotide sequence ID" value="NZ_JBHSHL010000028.1"/>
</dbReference>
<reference evidence="4" key="1">
    <citation type="journal article" date="2019" name="Int. J. Syst. Evol. Microbiol.">
        <title>The Global Catalogue of Microorganisms (GCM) 10K type strain sequencing project: providing services to taxonomists for standard genome sequencing and annotation.</title>
        <authorList>
            <consortium name="The Broad Institute Genomics Platform"/>
            <consortium name="The Broad Institute Genome Sequencing Center for Infectious Disease"/>
            <person name="Wu L."/>
            <person name="Ma J."/>
        </authorList>
    </citation>
    <scope>NUCLEOTIDE SEQUENCE [LARGE SCALE GENOMIC DNA]</scope>
    <source>
        <strain evidence="4">CCUG 46385</strain>
    </source>
</reference>
<feature type="domain" description="Acyltransferase 3" evidence="2">
    <location>
        <begin position="23"/>
        <end position="110"/>
    </location>
</feature>
<keyword evidence="1" id="KW-1133">Transmembrane helix</keyword>
<accession>A0ABV9QM35</accession>
<keyword evidence="4" id="KW-1185">Reference proteome</keyword>
<feature type="transmembrane region" description="Helical" evidence="1">
    <location>
        <begin position="55"/>
        <end position="74"/>
    </location>
</feature>
<keyword evidence="1" id="KW-0472">Membrane</keyword>
<gene>
    <name evidence="3" type="ORF">ACFO4R_07795</name>
</gene>
<protein>
    <submittedName>
        <fullName evidence="3">Acyltransferase family protein</fullName>
    </submittedName>
</protein>
<evidence type="ECO:0000259" key="2">
    <source>
        <dbReference type="Pfam" id="PF01757"/>
    </source>
</evidence>
<evidence type="ECO:0000313" key="4">
    <source>
        <dbReference type="Proteomes" id="UP001595916"/>
    </source>
</evidence>
<feature type="transmembrane region" description="Helical" evidence="1">
    <location>
        <begin position="26"/>
        <end position="49"/>
    </location>
</feature>